<name>A0A8X6YKH4_9ARAC</name>
<accession>A0A8X6YKH4</accession>
<proteinExistence type="predicted"/>
<dbReference type="EMBL" id="BMAV01019905">
    <property type="protein sequence ID" value="GFY73194.1"/>
    <property type="molecule type" value="Genomic_DNA"/>
</dbReference>
<dbReference type="AlphaFoldDB" id="A0A8X6YKH4"/>
<evidence type="ECO:0000313" key="2">
    <source>
        <dbReference type="Proteomes" id="UP000886998"/>
    </source>
</evidence>
<comment type="caution">
    <text evidence="1">The sequence shown here is derived from an EMBL/GenBank/DDBJ whole genome shotgun (WGS) entry which is preliminary data.</text>
</comment>
<organism evidence="1 2">
    <name type="scientific">Trichonephila inaurata madagascariensis</name>
    <dbReference type="NCBI Taxonomy" id="2747483"/>
    <lineage>
        <taxon>Eukaryota</taxon>
        <taxon>Metazoa</taxon>
        <taxon>Ecdysozoa</taxon>
        <taxon>Arthropoda</taxon>
        <taxon>Chelicerata</taxon>
        <taxon>Arachnida</taxon>
        <taxon>Araneae</taxon>
        <taxon>Araneomorphae</taxon>
        <taxon>Entelegynae</taxon>
        <taxon>Araneoidea</taxon>
        <taxon>Nephilidae</taxon>
        <taxon>Trichonephila</taxon>
        <taxon>Trichonephila inaurata</taxon>
    </lineage>
</organism>
<protein>
    <submittedName>
        <fullName evidence="1">Uncharacterized protein</fullName>
    </submittedName>
</protein>
<evidence type="ECO:0000313" key="1">
    <source>
        <dbReference type="EMBL" id="GFY73194.1"/>
    </source>
</evidence>
<gene>
    <name evidence="1" type="ORF">TNIN_319431</name>
</gene>
<reference evidence="1" key="1">
    <citation type="submission" date="2020-08" db="EMBL/GenBank/DDBJ databases">
        <title>Multicomponent nature underlies the extraordinary mechanical properties of spider dragline silk.</title>
        <authorList>
            <person name="Kono N."/>
            <person name="Nakamura H."/>
            <person name="Mori M."/>
            <person name="Yoshida Y."/>
            <person name="Ohtoshi R."/>
            <person name="Malay A.D."/>
            <person name="Moran D.A.P."/>
            <person name="Tomita M."/>
            <person name="Numata K."/>
            <person name="Arakawa K."/>
        </authorList>
    </citation>
    <scope>NUCLEOTIDE SEQUENCE</scope>
</reference>
<dbReference type="Proteomes" id="UP000886998">
    <property type="component" value="Unassembled WGS sequence"/>
</dbReference>
<sequence length="76" mass="8902">MESSVSAVSGSNYYPSRHYLKENLTVLLRYDNSCYLRTLLKLFKCSREGYLKHLPFLNHRPDVYDMRQVERTSGPG</sequence>
<keyword evidence="2" id="KW-1185">Reference proteome</keyword>